<proteinExistence type="predicted"/>
<name>A0A0H5QQA4_9EUKA</name>
<evidence type="ECO:0000256" key="1">
    <source>
        <dbReference type="SAM" id="MobiDB-lite"/>
    </source>
</evidence>
<feature type="compositionally biased region" description="Basic and acidic residues" evidence="1">
    <location>
        <begin position="25"/>
        <end position="35"/>
    </location>
</feature>
<feature type="non-terminal residue" evidence="2">
    <location>
        <position position="209"/>
    </location>
</feature>
<accession>A0A0H5QQA4</accession>
<feature type="region of interest" description="Disordered" evidence="1">
    <location>
        <begin position="25"/>
        <end position="48"/>
    </location>
</feature>
<dbReference type="EMBL" id="HACM01003199">
    <property type="protein sequence ID" value="CRZ03641.1"/>
    <property type="molecule type" value="Transcribed_RNA"/>
</dbReference>
<reference evidence="2" key="1">
    <citation type="submission" date="2015-04" db="EMBL/GenBank/DDBJ databases">
        <title>The genome sequence of the plant pathogenic Rhizarian Plasmodiophora brassicae reveals insights in its biotrophic life cycle and the origin of chitin synthesis.</title>
        <authorList>
            <person name="Schwelm A."/>
            <person name="Fogelqvist J."/>
            <person name="Knaust A."/>
            <person name="Julke S."/>
            <person name="Lilja T."/>
            <person name="Dhandapani V."/>
            <person name="Bonilla-Rosso G."/>
            <person name="Karlsson M."/>
            <person name="Shevchenko A."/>
            <person name="Choi S.R."/>
            <person name="Kim H.G."/>
            <person name="Park J.Y."/>
            <person name="Lim Y.P."/>
            <person name="Ludwig-Muller J."/>
            <person name="Dixelius C."/>
        </authorList>
    </citation>
    <scope>NUCLEOTIDE SEQUENCE</scope>
    <source>
        <tissue evidence="2">Potato root galls</tissue>
    </source>
</reference>
<protein>
    <submittedName>
        <fullName evidence="2">Uncharacterized protein</fullName>
    </submittedName>
</protein>
<evidence type="ECO:0000313" key="2">
    <source>
        <dbReference type="EMBL" id="CRZ03641.1"/>
    </source>
</evidence>
<sequence>MGTDASTTPSPDIATLSSHVLTRLDTRSVHSDNPKSRGRSRGPSVTTRTQAQIATIAADLQDLKLQQSAQQRTVLLEKNTENAFKGILPAHDYEPGLELPISREGHVAMLLQKLLVLIPDQADCLPARQFLTRCLSFYQLAHEFSYHQAKDIFAQLSPAERLRPVKPEILQTAHLVAKMEHIQTLLKKSTSSRPIYNSNRGRFRPRGGG</sequence>
<organism evidence="2">
    <name type="scientific">Spongospora subterranea</name>
    <dbReference type="NCBI Taxonomy" id="70186"/>
    <lineage>
        <taxon>Eukaryota</taxon>
        <taxon>Sar</taxon>
        <taxon>Rhizaria</taxon>
        <taxon>Endomyxa</taxon>
        <taxon>Phytomyxea</taxon>
        <taxon>Plasmodiophorida</taxon>
        <taxon>Plasmodiophoridae</taxon>
        <taxon>Spongospora</taxon>
    </lineage>
</organism>
<dbReference type="AlphaFoldDB" id="A0A0H5QQA4"/>